<feature type="domain" description="Serpin" evidence="5">
    <location>
        <begin position="52"/>
        <end position="416"/>
    </location>
</feature>
<dbReference type="OrthoDB" id="671595at2759"/>
<dbReference type="CDD" id="cd19594">
    <property type="entry name" value="serpin_crustaceans_chelicerates_insects"/>
    <property type="match status" value="1"/>
</dbReference>
<dbReference type="Pfam" id="PF00079">
    <property type="entry name" value="Serpin"/>
    <property type="match status" value="1"/>
</dbReference>
<keyword evidence="2" id="KW-0722">Serine protease inhibitor</keyword>
<evidence type="ECO:0000313" key="6">
    <source>
        <dbReference type="EMBL" id="KAJ6635374.1"/>
    </source>
</evidence>
<dbReference type="PROSITE" id="PS00284">
    <property type="entry name" value="SERPIN"/>
    <property type="match status" value="1"/>
</dbReference>
<gene>
    <name evidence="6" type="primary">Spn88Ea</name>
    <name evidence="6" type="ORF">Bhyg_13959</name>
</gene>
<accession>A0A9Q0MR29</accession>
<dbReference type="SMART" id="SM00093">
    <property type="entry name" value="SERPIN"/>
    <property type="match status" value="1"/>
</dbReference>
<comment type="caution">
    <text evidence="6">The sequence shown here is derived from an EMBL/GenBank/DDBJ whole genome shotgun (WGS) entry which is preliminary data.</text>
</comment>
<dbReference type="Proteomes" id="UP001151699">
    <property type="component" value="Chromosome C"/>
</dbReference>
<dbReference type="PANTHER" id="PTHR11461">
    <property type="entry name" value="SERINE PROTEASE INHIBITOR, SERPIN"/>
    <property type="match status" value="1"/>
</dbReference>
<dbReference type="InterPro" id="IPR036186">
    <property type="entry name" value="Serpin_sf"/>
</dbReference>
<evidence type="ECO:0000256" key="2">
    <source>
        <dbReference type="ARBA" id="ARBA00022900"/>
    </source>
</evidence>
<evidence type="ECO:0000259" key="5">
    <source>
        <dbReference type="SMART" id="SM00093"/>
    </source>
</evidence>
<dbReference type="GO" id="GO:0004867">
    <property type="term" value="F:serine-type endopeptidase inhibitor activity"/>
    <property type="evidence" value="ECO:0007669"/>
    <property type="project" value="UniProtKB-KW"/>
</dbReference>
<dbReference type="PANTHER" id="PTHR11461:SF278">
    <property type="entry name" value="SERINE PROTEASE INHIBITOR 88EA"/>
    <property type="match status" value="1"/>
</dbReference>
<dbReference type="AlphaFoldDB" id="A0A9Q0MR29"/>
<keyword evidence="4" id="KW-0732">Signal</keyword>
<dbReference type="InterPro" id="IPR042185">
    <property type="entry name" value="Serpin_sf_2"/>
</dbReference>
<feature type="signal peptide" evidence="4">
    <location>
        <begin position="1"/>
        <end position="23"/>
    </location>
</feature>
<dbReference type="GO" id="GO:0005615">
    <property type="term" value="C:extracellular space"/>
    <property type="evidence" value="ECO:0007669"/>
    <property type="project" value="InterPro"/>
</dbReference>
<evidence type="ECO:0000313" key="7">
    <source>
        <dbReference type="Proteomes" id="UP001151699"/>
    </source>
</evidence>
<protein>
    <submittedName>
        <fullName evidence="6">Serine protease inhibitor 88Ea</fullName>
    </submittedName>
</protein>
<dbReference type="SUPFAM" id="SSF56574">
    <property type="entry name" value="Serpins"/>
    <property type="match status" value="1"/>
</dbReference>
<proteinExistence type="inferred from homology"/>
<name>A0A9Q0MR29_9DIPT</name>
<evidence type="ECO:0000256" key="4">
    <source>
        <dbReference type="SAM" id="SignalP"/>
    </source>
</evidence>
<evidence type="ECO:0000256" key="1">
    <source>
        <dbReference type="ARBA" id="ARBA00022690"/>
    </source>
</evidence>
<keyword evidence="1" id="KW-0646">Protease inhibitor</keyword>
<organism evidence="6 7">
    <name type="scientific">Pseudolycoriella hygida</name>
    <dbReference type="NCBI Taxonomy" id="35572"/>
    <lineage>
        <taxon>Eukaryota</taxon>
        <taxon>Metazoa</taxon>
        <taxon>Ecdysozoa</taxon>
        <taxon>Arthropoda</taxon>
        <taxon>Hexapoda</taxon>
        <taxon>Insecta</taxon>
        <taxon>Pterygota</taxon>
        <taxon>Neoptera</taxon>
        <taxon>Endopterygota</taxon>
        <taxon>Diptera</taxon>
        <taxon>Nematocera</taxon>
        <taxon>Sciaroidea</taxon>
        <taxon>Sciaridae</taxon>
        <taxon>Pseudolycoriella</taxon>
    </lineage>
</organism>
<dbReference type="InterPro" id="IPR042178">
    <property type="entry name" value="Serpin_sf_1"/>
</dbReference>
<dbReference type="EMBL" id="WJQU01000004">
    <property type="protein sequence ID" value="KAJ6635374.1"/>
    <property type="molecule type" value="Genomic_DNA"/>
</dbReference>
<dbReference type="InterPro" id="IPR023795">
    <property type="entry name" value="Serpin_CS"/>
</dbReference>
<evidence type="ECO:0000256" key="3">
    <source>
        <dbReference type="RuleBase" id="RU000411"/>
    </source>
</evidence>
<dbReference type="InterPro" id="IPR023796">
    <property type="entry name" value="Serpin_dom"/>
</dbReference>
<reference evidence="6" key="1">
    <citation type="submission" date="2022-07" db="EMBL/GenBank/DDBJ databases">
        <authorList>
            <person name="Trinca V."/>
            <person name="Uliana J.V.C."/>
            <person name="Torres T.T."/>
            <person name="Ward R.J."/>
            <person name="Monesi N."/>
        </authorList>
    </citation>
    <scope>NUCLEOTIDE SEQUENCE</scope>
    <source>
        <strain evidence="6">HSMRA1968</strain>
        <tissue evidence="6">Whole embryos</tissue>
    </source>
</reference>
<dbReference type="Gene3D" id="3.30.497.10">
    <property type="entry name" value="Antithrombin, subunit I, domain 2"/>
    <property type="match status" value="1"/>
</dbReference>
<dbReference type="Gene3D" id="2.30.39.10">
    <property type="entry name" value="Alpha-1-antitrypsin, domain 1"/>
    <property type="match status" value="1"/>
</dbReference>
<keyword evidence="7" id="KW-1185">Reference proteome</keyword>
<sequence>MITMLRAIPTLVCTFALFTLSLGQCLTDNDSTQPINKDARTKLYFGEQTFTLNMLKALRTSSPNENIFFSPYSTFHALLLVYFGAKGNTETELKNALNLNWASSKFDVMQAYRFEESQRKRRAANASVVFRAADKIFVSRETAFKDCMKDLFHEEFETLDFKNDAENSRVYINKFVENVTNNNIKDILIPGTITQATDLVVANAAYFKGQWASKFSPDDTFKGIFFSTPEKHNFVDMMFKKGVFNHAVNERLGCHVLEIPYLGEENGISMMIFLPPFTPNGLENVLTRLTPEELEQALDEGLSREVELQLPRFSFEKTYQMVPVLSDMGVKNLFESNANLSGFSDTANLQLDDAVHKAKIEVNEEGSTAAAATVLFSFRSSRPLEPAQFFCDHPFMFLIYDHKSKAVLFAGVYRGPDQ</sequence>
<feature type="chain" id="PRO_5040149168" evidence="4">
    <location>
        <begin position="24"/>
        <end position="418"/>
    </location>
</feature>
<comment type="similarity">
    <text evidence="3">Belongs to the serpin family.</text>
</comment>
<dbReference type="InterPro" id="IPR000215">
    <property type="entry name" value="Serpin_fam"/>
</dbReference>